<keyword evidence="1" id="KW-0472">Membrane</keyword>
<comment type="function">
    <text evidence="1">Plays a role in determining ER morphology.</text>
</comment>
<feature type="compositionally biased region" description="Basic and acidic residues" evidence="2">
    <location>
        <begin position="350"/>
        <end position="360"/>
    </location>
</feature>
<organism evidence="4 5">
    <name type="scientific">[Candida] anglica</name>
    <dbReference type="NCBI Taxonomy" id="148631"/>
    <lineage>
        <taxon>Eukaryota</taxon>
        <taxon>Fungi</taxon>
        <taxon>Dikarya</taxon>
        <taxon>Ascomycota</taxon>
        <taxon>Saccharomycotina</taxon>
        <taxon>Pichiomycetes</taxon>
        <taxon>Debaryomycetaceae</taxon>
        <taxon>Kurtzmaniella</taxon>
    </lineage>
</organism>
<keyword evidence="1" id="KW-0863">Zinc-finger</keyword>
<feature type="compositionally biased region" description="Polar residues" evidence="2">
    <location>
        <begin position="340"/>
        <end position="349"/>
    </location>
</feature>
<keyword evidence="1" id="KW-1133">Transmembrane helix</keyword>
<evidence type="ECO:0000259" key="3">
    <source>
        <dbReference type="Pfam" id="PF10058"/>
    </source>
</evidence>
<keyword evidence="1" id="KW-0256">Endoplasmic reticulum</keyword>
<dbReference type="Proteomes" id="UP001497600">
    <property type="component" value="Chromosome A"/>
</dbReference>
<dbReference type="InterPro" id="IPR040115">
    <property type="entry name" value="Lnp"/>
</dbReference>
<feature type="compositionally biased region" description="Pro residues" evidence="2">
    <location>
        <begin position="226"/>
        <end position="238"/>
    </location>
</feature>
<sequence>MVLGLFKTKKAFDATIFEQELDFLAEQINDSHNQQLKLDVSRRKIESTFIEITGLVYFLVLAYMYYTTSGWNTSVSRWRNFGSNQSYERWAFLVGYPLVLILIVKLMSRFFAALKRRQKARHVSLKKQRDAKIEQMKKETNYNSIHNVLNKYGGGDKAIDNSRSPSVAVSKPVPSDGANSTGLTHAQQEIQRQMRSQQLRSNPQPKPKQSQQQQQQHSGSVQSPSPIKPSPQAVPPTPRTRTFQDRVLDLIIGSENNESIENRFALICVRCNRHNGLAPPGCTHPWKVRYICPQCGYTNGQSEEEIQGEKQDDIAIEGKQEKIEDFTTDEREAEVDIKSASGNTSTEVESNSKPELKLEDEVTNNL</sequence>
<protein>
    <recommendedName>
        <fullName evidence="1">Endoplasmic reticulum junction formation protein lunapark</fullName>
    </recommendedName>
</protein>
<feature type="compositionally biased region" description="Low complexity" evidence="2">
    <location>
        <begin position="207"/>
        <end position="225"/>
    </location>
</feature>
<comment type="subcellular location">
    <subcellularLocation>
        <location evidence="1">Endoplasmic reticulum membrane</location>
        <topology evidence="1">Multi-pass membrane protein</topology>
    </subcellularLocation>
</comment>
<feature type="region of interest" description="Disordered" evidence="2">
    <location>
        <begin position="325"/>
        <end position="366"/>
    </location>
</feature>
<feature type="compositionally biased region" description="Polar residues" evidence="2">
    <location>
        <begin position="177"/>
        <end position="186"/>
    </location>
</feature>
<proteinExistence type="inferred from homology"/>
<name>A0ABP0E6C4_9ASCO</name>
<evidence type="ECO:0000313" key="5">
    <source>
        <dbReference type="Proteomes" id="UP001497600"/>
    </source>
</evidence>
<feature type="transmembrane region" description="Helical" evidence="1">
    <location>
        <begin position="90"/>
        <end position="112"/>
    </location>
</feature>
<keyword evidence="5" id="KW-1185">Reference proteome</keyword>
<dbReference type="EMBL" id="OZ004253">
    <property type="protein sequence ID" value="CAK7893775.1"/>
    <property type="molecule type" value="Genomic_DNA"/>
</dbReference>
<evidence type="ECO:0000256" key="1">
    <source>
        <dbReference type="RuleBase" id="RU367073"/>
    </source>
</evidence>
<accession>A0ABP0E6C4</accession>
<dbReference type="PANTHER" id="PTHR22166">
    <property type="entry name" value="ENDOPLASMIC RETICULUM JUNCTION FORMATION PROTEIN LUNAPARK"/>
    <property type="match status" value="1"/>
</dbReference>
<feature type="compositionally biased region" description="Low complexity" evidence="2">
    <location>
        <begin position="162"/>
        <end position="175"/>
    </location>
</feature>
<feature type="compositionally biased region" description="Basic and acidic residues" evidence="2">
    <location>
        <begin position="325"/>
        <end position="337"/>
    </location>
</feature>
<reference evidence="4 5" key="1">
    <citation type="submission" date="2024-01" db="EMBL/GenBank/DDBJ databases">
        <authorList>
            <consortium name="Genoscope - CEA"/>
            <person name="William W."/>
        </authorList>
    </citation>
    <scope>NUCLEOTIDE SEQUENCE [LARGE SCALE GENOMIC DNA]</scope>
    <source>
        <strain evidence="4 5">29B2s-10</strain>
    </source>
</reference>
<keyword evidence="1" id="KW-0479">Metal-binding</keyword>
<keyword evidence="1" id="KW-0812">Transmembrane</keyword>
<feature type="transmembrane region" description="Helical" evidence="1">
    <location>
        <begin position="48"/>
        <end position="66"/>
    </location>
</feature>
<feature type="compositionally biased region" description="Low complexity" evidence="2">
    <location>
        <begin position="187"/>
        <end position="198"/>
    </location>
</feature>
<dbReference type="InterPro" id="IPR019273">
    <property type="entry name" value="Lunapark_Znf"/>
</dbReference>
<comment type="similarity">
    <text evidence="1">Belongs to the lunapark family.</text>
</comment>
<feature type="domain" description="Lunapark zinc ribbon" evidence="3">
    <location>
        <begin position="243"/>
        <end position="299"/>
    </location>
</feature>
<evidence type="ECO:0000256" key="2">
    <source>
        <dbReference type="SAM" id="MobiDB-lite"/>
    </source>
</evidence>
<feature type="region of interest" description="Disordered" evidence="2">
    <location>
        <begin position="156"/>
        <end position="242"/>
    </location>
</feature>
<dbReference type="PANTHER" id="PTHR22166:SF12">
    <property type="entry name" value="ENDOPLASMIC RETICULUM JUNCTION FORMATION PROTEIN LUNAPARK"/>
    <property type="match status" value="1"/>
</dbReference>
<comment type="domain">
    <text evidence="1">The C4-type zinc finger motif is necessary both for its ER three-way tubular junction localization and formation.</text>
</comment>
<keyword evidence="1" id="KW-0862">Zinc</keyword>
<evidence type="ECO:0000313" key="4">
    <source>
        <dbReference type="EMBL" id="CAK7893775.1"/>
    </source>
</evidence>
<dbReference type="Pfam" id="PF10058">
    <property type="entry name" value="Zn_ribbon_10"/>
    <property type="match status" value="1"/>
</dbReference>
<gene>
    <name evidence="4" type="ORF">CAAN4_A09098</name>
</gene>